<dbReference type="HOGENOM" id="CLU_019134_2_3_9"/>
<dbReference type="eggNOG" id="COG0252">
    <property type="taxonomic scope" value="Bacteria"/>
</dbReference>
<dbReference type="InterPro" id="IPR036152">
    <property type="entry name" value="Asp/glu_Ase-like_sf"/>
</dbReference>
<dbReference type="PANTHER" id="PTHR11707">
    <property type="entry name" value="L-ASPARAGINASE"/>
    <property type="match status" value="1"/>
</dbReference>
<dbReference type="GO" id="GO:0006520">
    <property type="term" value="P:amino acid metabolic process"/>
    <property type="evidence" value="ECO:0007669"/>
    <property type="project" value="InterPro"/>
</dbReference>
<name>L0EJT2_THECK</name>
<evidence type="ECO:0000256" key="1">
    <source>
        <dbReference type="ARBA" id="ARBA00010518"/>
    </source>
</evidence>
<dbReference type="KEGG" id="tco:Theco_3922"/>
<dbReference type="Gene3D" id="3.40.50.1170">
    <property type="entry name" value="L-asparaginase, N-terminal domain"/>
    <property type="match status" value="1"/>
</dbReference>
<proteinExistence type="inferred from homology"/>
<evidence type="ECO:0000313" key="6">
    <source>
        <dbReference type="EMBL" id="AGA59929.1"/>
    </source>
</evidence>
<protein>
    <recommendedName>
        <fullName evidence="2">asparaginase</fullName>
        <ecNumber evidence="2">3.5.1.1</ecNumber>
    </recommendedName>
</protein>
<keyword evidence="7" id="KW-1185">Reference proteome</keyword>
<evidence type="ECO:0000259" key="5">
    <source>
        <dbReference type="Pfam" id="PF00710"/>
    </source>
</evidence>
<dbReference type="InterPro" id="IPR027473">
    <property type="entry name" value="L-asparaginase_C"/>
</dbReference>
<dbReference type="PRINTS" id="PR00139">
    <property type="entry name" value="ASNGLNASE"/>
</dbReference>
<comment type="similarity">
    <text evidence="1">Belongs to the asparaginase 1 family.</text>
</comment>
<dbReference type="InterPro" id="IPR027474">
    <property type="entry name" value="L-asparaginase_N"/>
</dbReference>
<dbReference type="InterPro" id="IPR037152">
    <property type="entry name" value="L-asparaginase_N_sf"/>
</dbReference>
<feature type="domain" description="L-asparaginase N-terminal" evidence="5">
    <location>
        <begin position="13"/>
        <end position="181"/>
    </location>
</feature>
<dbReference type="Gene3D" id="3.40.50.40">
    <property type="match status" value="1"/>
</dbReference>
<dbReference type="InterPro" id="IPR006034">
    <property type="entry name" value="Asparaginase/glutaminase-like"/>
</dbReference>
<feature type="active site" description="O-isoaspartyl threonine intermediate" evidence="3">
    <location>
        <position position="21"/>
    </location>
</feature>
<reference evidence="7" key="1">
    <citation type="submission" date="2012-01" db="EMBL/GenBank/DDBJ databases">
        <title>Complete sequence of chromosome of Thermobacillus composti KWC4.</title>
        <authorList>
            <person name="Lucas S."/>
            <person name="Han J."/>
            <person name="Lapidus A."/>
            <person name="Cheng J.-F."/>
            <person name="Goodwin L."/>
            <person name="Pitluck S."/>
            <person name="Peters L."/>
            <person name="Ovchinnikova G."/>
            <person name="Teshima H."/>
            <person name="Detter J.C."/>
            <person name="Han C."/>
            <person name="Tapia R."/>
            <person name="Land M."/>
            <person name="Hauser L."/>
            <person name="Kyrpides N."/>
            <person name="Ivanova N."/>
            <person name="Pagani I."/>
            <person name="Anderson I."/>
            <person name="Woyke T."/>
        </authorList>
    </citation>
    <scope>NUCLEOTIDE SEQUENCE [LARGE SCALE GENOMIC DNA]</scope>
    <source>
        <strain evidence="7">DSM 18247 / JCM 13945 / KWC4</strain>
    </source>
</reference>
<dbReference type="PIRSF" id="PIRSF001220">
    <property type="entry name" value="L-ASNase_gatD"/>
    <property type="match status" value="1"/>
</dbReference>
<gene>
    <name evidence="6" type="ordered locus">Theco_3922</name>
</gene>
<dbReference type="EC" id="3.5.1.1" evidence="2"/>
<dbReference type="Pfam" id="PF00710">
    <property type="entry name" value="Asparaginase"/>
    <property type="match status" value="1"/>
</dbReference>
<evidence type="ECO:0000313" key="7">
    <source>
        <dbReference type="Proteomes" id="UP000010795"/>
    </source>
</evidence>
<dbReference type="STRING" id="717605.Theco_3922"/>
<feature type="active site" evidence="4">
    <location>
        <position position="21"/>
    </location>
</feature>
<dbReference type="GO" id="GO:0004067">
    <property type="term" value="F:asparaginase activity"/>
    <property type="evidence" value="ECO:0007669"/>
    <property type="project" value="UniProtKB-UniRule"/>
</dbReference>
<evidence type="ECO:0000256" key="2">
    <source>
        <dbReference type="ARBA" id="ARBA00012920"/>
    </source>
</evidence>
<dbReference type="AlphaFoldDB" id="L0EJT2"/>
<dbReference type="Proteomes" id="UP000010795">
    <property type="component" value="Chromosome"/>
</dbReference>
<evidence type="ECO:0000256" key="3">
    <source>
        <dbReference type="PIRSR" id="PIRSR001220-1"/>
    </source>
</evidence>
<organism evidence="6 7">
    <name type="scientific">Thermobacillus composti (strain DSM 18247 / JCM 13945 / KWC4)</name>
    <dbReference type="NCBI Taxonomy" id="717605"/>
    <lineage>
        <taxon>Bacteria</taxon>
        <taxon>Bacillati</taxon>
        <taxon>Bacillota</taxon>
        <taxon>Bacilli</taxon>
        <taxon>Bacillales</taxon>
        <taxon>Paenibacillaceae</taxon>
        <taxon>Thermobacillus</taxon>
    </lineage>
</organism>
<dbReference type="EMBL" id="CP003255">
    <property type="protein sequence ID" value="AGA59929.1"/>
    <property type="molecule type" value="Genomic_DNA"/>
</dbReference>
<dbReference type="PANTHER" id="PTHR11707:SF28">
    <property type="entry name" value="60 KDA LYSOPHOSPHOLIPASE"/>
    <property type="match status" value="1"/>
</dbReference>
<dbReference type="PROSITE" id="PS51732">
    <property type="entry name" value="ASN_GLN_ASE_3"/>
    <property type="match status" value="1"/>
</dbReference>
<accession>L0EJT2</accession>
<evidence type="ECO:0000256" key="4">
    <source>
        <dbReference type="PROSITE-ProRule" id="PRU10099"/>
    </source>
</evidence>
<dbReference type="PIRSF" id="PIRSF500176">
    <property type="entry name" value="L_ASNase"/>
    <property type="match status" value="1"/>
</dbReference>
<dbReference type="GO" id="GO:0016740">
    <property type="term" value="F:transferase activity"/>
    <property type="evidence" value="ECO:0007669"/>
    <property type="project" value="UniProtKB-KW"/>
</dbReference>
<sequence>MFFVRGCGKVTEILVVFTGGTIGSRQNGAVVDVDSGTGYALLERYRESAGALAEEIRFETAQPMTLLSENMTPAHWLALVRCLRGWLEAEPERFAGAIVTHGSDTLPYTAAMLGYALADVRLPVVLTAANRPLEDPRSNGLRNFAAAVDFIVDAALPGVYAVFENDRGEMPVMLGTRMAEARPFDDQFAPPYGAPLGHMLDGRFVPHEHAVNPPVAALRAVRKPGLPPERLGFTTDIVYIRPYPGLDYGLYDFERLPRRPAAVLHGLYHSATACSAAAGAYESSLPAFAARCAALGIDVWLAPVKAADSARYRSAHEIAEAGVRGLARIVPEAALVKLMAAYGTYPGRDPESVREREAFLARNVFFEHHEGGDW</sequence>
<dbReference type="SMART" id="SM00870">
    <property type="entry name" value="Asparaginase"/>
    <property type="match status" value="1"/>
</dbReference>
<dbReference type="SUPFAM" id="SSF53774">
    <property type="entry name" value="Glutaminase/Asparaginase"/>
    <property type="match status" value="1"/>
</dbReference>
<dbReference type="InterPro" id="IPR020827">
    <property type="entry name" value="Asparaginase/glutaminase_AS1"/>
</dbReference>
<keyword evidence="6" id="KW-0808">Transferase</keyword>
<dbReference type="PROSITE" id="PS00144">
    <property type="entry name" value="ASN_GLN_ASE_1"/>
    <property type="match status" value="1"/>
</dbReference>